<dbReference type="RefSeq" id="WP_271312930.1">
    <property type="nucleotide sequence ID" value="NZ_JABXJJ020000004.1"/>
</dbReference>
<dbReference type="AlphaFoldDB" id="A0AA90JW61"/>
<feature type="domain" description="UbiC transcription regulator-associated" evidence="1">
    <location>
        <begin position="31"/>
        <end position="172"/>
    </location>
</feature>
<sequence length="180" mass="19243">MASSEWVHTSAPYLKPRAAGQADAWTEETAAKGRRGTQRILSAEEVPAPEGIAQLLGLNVGEPVVVRRRVIMLDEAVTELTDTYFPAALARGTRLAGTAKIPGGAVTLLAELGHTADTVREEVAARMPDDAEREALALGEGQPVLTLTRVILNSAGEPFQVDATVFPATTQRLRYETKVV</sequence>
<dbReference type="EMBL" id="JABXJJ020000004">
    <property type="protein sequence ID" value="MDI5968621.1"/>
    <property type="molecule type" value="Genomic_DNA"/>
</dbReference>
<gene>
    <name evidence="2" type="ORF">POF50_004550</name>
</gene>
<evidence type="ECO:0000313" key="2">
    <source>
        <dbReference type="EMBL" id="MDI5968621.1"/>
    </source>
</evidence>
<name>A0AA90JW61_9ACTN</name>
<dbReference type="PANTHER" id="PTHR44846:SF17">
    <property type="entry name" value="GNTR-FAMILY TRANSCRIPTIONAL REGULATOR"/>
    <property type="match status" value="1"/>
</dbReference>
<dbReference type="Gene3D" id="3.40.1410.10">
    <property type="entry name" value="Chorismate lyase-like"/>
    <property type="match status" value="1"/>
</dbReference>
<dbReference type="GO" id="GO:0045892">
    <property type="term" value="P:negative regulation of DNA-templated transcription"/>
    <property type="evidence" value="ECO:0007669"/>
    <property type="project" value="TreeGrafter"/>
</dbReference>
<dbReference type="InterPro" id="IPR050679">
    <property type="entry name" value="Bact_HTH_transcr_reg"/>
</dbReference>
<organism evidence="2">
    <name type="scientific">Streptantibioticus silvisoli</name>
    <dbReference type="NCBI Taxonomy" id="2705255"/>
    <lineage>
        <taxon>Bacteria</taxon>
        <taxon>Bacillati</taxon>
        <taxon>Actinomycetota</taxon>
        <taxon>Actinomycetes</taxon>
        <taxon>Kitasatosporales</taxon>
        <taxon>Streptomycetaceae</taxon>
        <taxon>Streptantibioticus</taxon>
    </lineage>
</organism>
<dbReference type="PANTHER" id="PTHR44846">
    <property type="entry name" value="MANNOSYL-D-GLYCERATE TRANSPORT/METABOLISM SYSTEM REPRESSOR MNGR-RELATED"/>
    <property type="match status" value="1"/>
</dbReference>
<proteinExistence type="predicted"/>
<dbReference type="Pfam" id="PF07702">
    <property type="entry name" value="UTRA"/>
    <property type="match status" value="1"/>
</dbReference>
<dbReference type="InterPro" id="IPR011663">
    <property type="entry name" value="UTRA"/>
</dbReference>
<evidence type="ECO:0000259" key="1">
    <source>
        <dbReference type="SMART" id="SM00866"/>
    </source>
</evidence>
<protein>
    <submittedName>
        <fullName evidence="2">UTRA domain-containing protein</fullName>
    </submittedName>
</protein>
<accession>A0AA90JW61</accession>
<dbReference type="SUPFAM" id="SSF64288">
    <property type="entry name" value="Chorismate lyase-like"/>
    <property type="match status" value="1"/>
</dbReference>
<dbReference type="GO" id="GO:0003677">
    <property type="term" value="F:DNA binding"/>
    <property type="evidence" value="ECO:0007669"/>
    <property type="project" value="InterPro"/>
</dbReference>
<dbReference type="SMART" id="SM00866">
    <property type="entry name" value="UTRA"/>
    <property type="match status" value="1"/>
</dbReference>
<comment type="caution">
    <text evidence="2">The sequence shown here is derived from an EMBL/GenBank/DDBJ whole genome shotgun (WGS) entry which is preliminary data.</text>
</comment>
<reference evidence="2" key="1">
    <citation type="submission" date="2023-05" db="EMBL/GenBank/DDBJ databases">
        <title>Streptantibioticus silvisoli sp. nov., acidotolerant actinomycetes 1 from pine litter.</title>
        <authorList>
            <person name="Swiecimska M."/>
            <person name="Golinska P."/>
            <person name="Sangal V."/>
            <person name="Wachnowicz B."/>
            <person name="Goodfellow M."/>
        </authorList>
    </citation>
    <scope>NUCLEOTIDE SEQUENCE</scope>
    <source>
        <strain evidence="2">SL13</strain>
    </source>
</reference>
<dbReference type="InterPro" id="IPR028978">
    <property type="entry name" value="Chorismate_lyase_/UTRA_dom_sf"/>
</dbReference>